<organism evidence="1 2">
    <name type="scientific">Caerostris darwini</name>
    <dbReference type="NCBI Taxonomy" id="1538125"/>
    <lineage>
        <taxon>Eukaryota</taxon>
        <taxon>Metazoa</taxon>
        <taxon>Ecdysozoa</taxon>
        <taxon>Arthropoda</taxon>
        <taxon>Chelicerata</taxon>
        <taxon>Arachnida</taxon>
        <taxon>Araneae</taxon>
        <taxon>Araneomorphae</taxon>
        <taxon>Entelegynae</taxon>
        <taxon>Araneoidea</taxon>
        <taxon>Araneidae</taxon>
        <taxon>Caerostris</taxon>
    </lineage>
</organism>
<dbReference type="AlphaFoldDB" id="A0AAV4QHY3"/>
<sequence length="110" mass="12511">MLFHRYVHGAHSIRTKQTRDGCDRTQLRRASEFGTSRAGGLESRFGSGFFSFFFSRKPLAWQALLKQRLGNFLYRGCLQSITQKTKELFGLTSDSDVGSRLDAFNASYNC</sequence>
<accession>A0AAV4QHY3</accession>
<evidence type="ECO:0000313" key="1">
    <source>
        <dbReference type="EMBL" id="GIY07862.1"/>
    </source>
</evidence>
<reference evidence="1 2" key="1">
    <citation type="submission" date="2021-06" db="EMBL/GenBank/DDBJ databases">
        <title>Caerostris darwini draft genome.</title>
        <authorList>
            <person name="Kono N."/>
            <person name="Arakawa K."/>
        </authorList>
    </citation>
    <scope>NUCLEOTIDE SEQUENCE [LARGE SCALE GENOMIC DNA]</scope>
</reference>
<dbReference type="EMBL" id="BPLQ01004408">
    <property type="protein sequence ID" value="GIY07862.1"/>
    <property type="molecule type" value="Genomic_DNA"/>
</dbReference>
<name>A0AAV4QHY3_9ARAC</name>
<comment type="caution">
    <text evidence="1">The sequence shown here is derived from an EMBL/GenBank/DDBJ whole genome shotgun (WGS) entry which is preliminary data.</text>
</comment>
<protein>
    <submittedName>
        <fullName evidence="1">Uncharacterized protein</fullName>
    </submittedName>
</protein>
<gene>
    <name evidence="1" type="ORF">CDAR_243501</name>
</gene>
<keyword evidence="2" id="KW-1185">Reference proteome</keyword>
<evidence type="ECO:0000313" key="2">
    <source>
        <dbReference type="Proteomes" id="UP001054837"/>
    </source>
</evidence>
<dbReference type="Proteomes" id="UP001054837">
    <property type="component" value="Unassembled WGS sequence"/>
</dbReference>
<proteinExistence type="predicted"/>